<sequence>MSNRDLFHGFSLQSVDDKGRVAIPADLRETLDGNSPAKQVLIARHPTLPCLVCYDAGWAQELNERLNNLARIAKAAGQVFDESAERRAMRAEKATYDANGRFVIPGFEKDRASIKRWAFFVGDGDTFQIWAPDVLVASDHDDEDLKERCRYYAAAKKVAL</sequence>
<evidence type="ECO:0000313" key="4">
    <source>
        <dbReference type="Proteomes" id="UP000557739"/>
    </source>
</evidence>
<dbReference type="PROSITE" id="PS51740">
    <property type="entry name" value="SPOVT_ABRB"/>
    <property type="match status" value="1"/>
</dbReference>
<keyword evidence="4" id="KW-1185">Reference proteome</keyword>
<accession>A0A7W9AN84</accession>
<dbReference type="CDD" id="cd16320">
    <property type="entry name" value="MraZ_N"/>
    <property type="match status" value="1"/>
</dbReference>
<evidence type="ECO:0000313" key="3">
    <source>
        <dbReference type="EMBL" id="MBB5697580.1"/>
    </source>
</evidence>
<dbReference type="GO" id="GO:2000143">
    <property type="term" value="P:negative regulation of DNA-templated transcription initiation"/>
    <property type="evidence" value="ECO:0007669"/>
    <property type="project" value="TreeGrafter"/>
</dbReference>
<proteinExistence type="predicted"/>
<dbReference type="PANTHER" id="PTHR34701">
    <property type="entry name" value="TRANSCRIPTIONAL REGULATOR MRAZ"/>
    <property type="match status" value="1"/>
</dbReference>
<comment type="caution">
    <text evidence="3">The sequence shown here is derived from an EMBL/GenBank/DDBJ whole genome shotgun (WGS) entry which is preliminary data.</text>
</comment>
<feature type="domain" description="SpoVT-AbrB" evidence="2">
    <location>
        <begin position="10"/>
        <end position="58"/>
    </location>
</feature>
<dbReference type="GO" id="GO:0000976">
    <property type="term" value="F:transcription cis-regulatory region binding"/>
    <property type="evidence" value="ECO:0007669"/>
    <property type="project" value="TreeGrafter"/>
</dbReference>
<evidence type="ECO:0000259" key="2">
    <source>
        <dbReference type="PROSITE" id="PS51740"/>
    </source>
</evidence>
<organism evidence="3 4">
    <name type="scientific">Sphingomonas yantingensis</name>
    <dbReference type="NCBI Taxonomy" id="1241761"/>
    <lineage>
        <taxon>Bacteria</taxon>
        <taxon>Pseudomonadati</taxon>
        <taxon>Pseudomonadota</taxon>
        <taxon>Alphaproteobacteria</taxon>
        <taxon>Sphingomonadales</taxon>
        <taxon>Sphingomonadaceae</taxon>
        <taxon>Sphingomonas</taxon>
    </lineage>
</organism>
<dbReference type="GO" id="GO:0003700">
    <property type="term" value="F:DNA-binding transcription factor activity"/>
    <property type="evidence" value="ECO:0007669"/>
    <property type="project" value="InterPro"/>
</dbReference>
<dbReference type="InterPro" id="IPR035642">
    <property type="entry name" value="MraZ_N"/>
</dbReference>
<dbReference type="Gene3D" id="3.40.1550.20">
    <property type="entry name" value="Transcriptional regulator MraZ domain"/>
    <property type="match status" value="1"/>
</dbReference>
<dbReference type="InterPro" id="IPR003444">
    <property type="entry name" value="MraZ"/>
</dbReference>
<protein>
    <submittedName>
        <fullName evidence="3">MraZ protein</fullName>
    </submittedName>
</protein>
<dbReference type="CDD" id="cd16321">
    <property type="entry name" value="MraZ_C"/>
    <property type="match status" value="1"/>
</dbReference>
<dbReference type="Proteomes" id="UP000557739">
    <property type="component" value="Unassembled WGS sequence"/>
</dbReference>
<keyword evidence="1" id="KW-0238">DNA-binding</keyword>
<evidence type="ECO:0000256" key="1">
    <source>
        <dbReference type="PROSITE-ProRule" id="PRU01076"/>
    </source>
</evidence>
<reference evidence="3 4" key="1">
    <citation type="submission" date="2020-08" db="EMBL/GenBank/DDBJ databases">
        <title>Genomic Encyclopedia of Type Strains, Phase IV (KMG-IV): sequencing the most valuable type-strain genomes for metagenomic binning, comparative biology and taxonomic classification.</title>
        <authorList>
            <person name="Goeker M."/>
        </authorList>
    </citation>
    <scope>NUCLEOTIDE SEQUENCE [LARGE SCALE GENOMIC DNA]</scope>
    <source>
        <strain evidence="3 4">DSM 27244</strain>
    </source>
</reference>
<dbReference type="AlphaFoldDB" id="A0A7W9AN84"/>
<dbReference type="InterPro" id="IPR007159">
    <property type="entry name" value="SpoVT-AbrB_dom"/>
</dbReference>
<dbReference type="EMBL" id="JACIJJ010000001">
    <property type="protein sequence ID" value="MBB5697580.1"/>
    <property type="molecule type" value="Genomic_DNA"/>
</dbReference>
<gene>
    <name evidence="3" type="ORF">FHR19_000905</name>
</gene>
<dbReference type="InterPro" id="IPR035644">
    <property type="entry name" value="MraZ_C"/>
</dbReference>
<name>A0A7W9AN84_9SPHN</name>
<dbReference type="InterPro" id="IPR038619">
    <property type="entry name" value="MraZ_sf"/>
</dbReference>
<dbReference type="InterPro" id="IPR037914">
    <property type="entry name" value="SpoVT-AbrB_sf"/>
</dbReference>
<dbReference type="PANTHER" id="PTHR34701:SF1">
    <property type="entry name" value="TRANSCRIPTIONAL REGULATOR MRAZ"/>
    <property type="match status" value="1"/>
</dbReference>
<dbReference type="SUPFAM" id="SSF89447">
    <property type="entry name" value="AbrB/MazE/MraZ-like"/>
    <property type="match status" value="1"/>
</dbReference>
<dbReference type="RefSeq" id="WP_184024885.1">
    <property type="nucleotide sequence ID" value="NZ_JACIJJ010000001.1"/>
</dbReference>